<dbReference type="EMBL" id="JBJQOH010000002">
    <property type="protein sequence ID" value="KAL3695897.1"/>
    <property type="molecule type" value="Genomic_DNA"/>
</dbReference>
<dbReference type="Pfam" id="PF13561">
    <property type="entry name" value="adh_short_C2"/>
    <property type="match status" value="1"/>
</dbReference>
<dbReference type="PANTHER" id="PTHR42898">
    <property type="entry name" value="TROPINONE REDUCTASE"/>
    <property type="match status" value="1"/>
</dbReference>
<organism evidence="3 4">
    <name type="scientific">Riccia sorocarpa</name>
    <dbReference type="NCBI Taxonomy" id="122646"/>
    <lineage>
        <taxon>Eukaryota</taxon>
        <taxon>Viridiplantae</taxon>
        <taxon>Streptophyta</taxon>
        <taxon>Embryophyta</taxon>
        <taxon>Marchantiophyta</taxon>
        <taxon>Marchantiopsida</taxon>
        <taxon>Marchantiidae</taxon>
        <taxon>Marchantiales</taxon>
        <taxon>Ricciaceae</taxon>
        <taxon>Riccia</taxon>
    </lineage>
</organism>
<reference evidence="3 4" key="1">
    <citation type="submission" date="2024-09" db="EMBL/GenBank/DDBJ databases">
        <title>Chromosome-scale assembly of Riccia sorocarpa.</title>
        <authorList>
            <person name="Paukszto L."/>
        </authorList>
    </citation>
    <scope>NUCLEOTIDE SEQUENCE [LARGE SCALE GENOMIC DNA]</scope>
    <source>
        <strain evidence="3">LP-2024</strain>
        <tissue evidence="3">Aerial parts of the thallus</tissue>
    </source>
</reference>
<dbReference type="NCBIfam" id="NF006693">
    <property type="entry name" value="PRK09242.1"/>
    <property type="match status" value="1"/>
</dbReference>
<comment type="caution">
    <text evidence="3">The sequence shown here is derived from an EMBL/GenBank/DDBJ whole genome shotgun (WGS) entry which is preliminary data.</text>
</comment>
<dbReference type="Gene3D" id="3.40.50.720">
    <property type="entry name" value="NAD(P)-binding Rossmann-like Domain"/>
    <property type="match status" value="1"/>
</dbReference>
<keyword evidence="2" id="KW-0560">Oxidoreductase</keyword>
<dbReference type="PRINTS" id="PR00080">
    <property type="entry name" value="SDRFAMILY"/>
</dbReference>
<name>A0ABD3HWM1_9MARC</name>
<keyword evidence="1" id="KW-0521">NADP</keyword>
<dbReference type="FunFam" id="3.40.50.720:FF:000084">
    <property type="entry name" value="Short-chain dehydrogenase reductase"/>
    <property type="match status" value="1"/>
</dbReference>
<gene>
    <name evidence="3" type="ORF">R1sor_009973</name>
</gene>
<protein>
    <recommendedName>
        <fullName evidence="5">Tropinone reductase-like protein</fullName>
    </recommendedName>
</protein>
<proteinExistence type="predicted"/>
<accession>A0ABD3HWM1</accession>
<evidence type="ECO:0000313" key="4">
    <source>
        <dbReference type="Proteomes" id="UP001633002"/>
    </source>
</evidence>
<dbReference type="SUPFAM" id="SSF51735">
    <property type="entry name" value="NAD(P)-binding Rossmann-fold domains"/>
    <property type="match status" value="1"/>
</dbReference>
<dbReference type="PROSITE" id="PS00061">
    <property type="entry name" value="ADH_SHORT"/>
    <property type="match status" value="1"/>
</dbReference>
<dbReference type="PRINTS" id="PR00081">
    <property type="entry name" value="GDHRDH"/>
</dbReference>
<dbReference type="GO" id="GO:0016491">
    <property type="term" value="F:oxidoreductase activity"/>
    <property type="evidence" value="ECO:0007669"/>
    <property type="project" value="UniProtKB-KW"/>
</dbReference>
<evidence type="ECO:0000256" key="2">
    <source>
        <dbReference type="ARBA" id="ARBA00023002"/>
    </source>
</evidence>
<evidence type="ECO:0000256" key="1">
    <source>
        <dbReference type="ARBA" id="ARBA00022857"/>
    </source>
</evidence>
<dbReference type="InterPro" id="IPR045000">
    <property type="entry name" value="TR"/>
</dbReference>
<dbReference type="InterPro" id="IPR036291">
    <property type="entry name" value="NAD(P)-bd_dom_sf"/>
</dbReference>
<evidence type="ECO:0000313" key="3">
    <source>
        <dbReference type="EMBL" id="KAL3695897.1"/>
    </source>
</evidence>
<sequence length="267" mass="28730">MAEKGPTASKWTLQGKTALVTGSTKGIGKAIVEELLGLGATVYACARSESDLQKCLNEWKESGLPVHGSTSDVTKEDSRVELMKKVSETFNGKLDILVNNVGTNVRKPTVDFSAEDYSFLFSTNVESAFRLNQLAFPLLKSAGSSSIVNVSSVAGVTAMNSGSIYAMCKAAMNQMAKNLGCEWAKHGIRVNSVSPWYIYTPLGREVLSNQAYYEEVIGRTPMRRVGEPHEVASTVAFLCLPASSYITGQNITIDGGFSAAGFYPLKD</sequence>
<dbReference type="InterPro" id="IPR020904">
    <property type="entry name" value="Sc_DH/Rdtase_CS"/>
</dbReference>
<dbReference type="Proteomes" id="UP001633002">
    <property type="component" value="Unassembled WGS sequence"/>
</dbReference>
<keyword evidence="4" id="KW-1185">Reference proteome</keyword>
<evidence type="ECO:0008006" key="5">
    <source>
        <dbReference type="Google" id="ProtNLM"/>
    </source>
</evidence>
<dbReference type="InterPro" id="IPR002347">
    <property type="entry name" value="SDR_fam"/>
</dbReference>
<dbReference type="PANTHER" id="PTHR42898:SF6">
    <property type="entry name" value="NADP-DEPENDENT MANNITOL DEHYDROGENASE"/>
    <property type="match status" value="1"/>
</dbReference>
<dbReference type="AlphaFoldDB" id="A0ABD3HWM1"/>